<dbReference type="PANTHER" id="PTHR43649:SF12">
    <property type="entry name" value="DIACETYLCHITOBIOSE BINDING PROTEIN DASA"/>
    <property type="match status" value="1"/>
</dbReference>
<reference evidence="2" key="1">
    <citation type="submission" date="2020-07" db="EMBL/GenBank/DDBJ databases">
        <title>Vallitalea pronyensis genome.</title>
        <authorList>
            <person name="Postec A."/>
        </authorList>
    </citation>
    <scope>NUCLEOTIDE SEQUENCE</scope>
    <source>
        <strain evidence="2">FatNI3</strain>
    </source>
</reference>
<dbReference type="KEGG" id="vpy:HZI73_08310"/>
<name>A0A8J8SG22_9FIRM</name>
<dbReference type="EMBL" id="CP058649">
    <property type="protein sequence ID" value="QUI22300.1"/>
    <property type="molecule type" value="Genomic_DNA"/>
</dbReference>
<dbReference type="InterPro" id="IPR006059">
    <property type="entry name" value="SBP"/>
</dbReference>
<evidence type="ECO:0000256" key="1">
    <source>
        <dbReference type="SAM" id="SignalP"/>
    </source>
</evidence>
<gene>
    <name evidence="2" type="ORF">HZI73_08310</name>
</gene>
<keyword evidence="3" id="KW-1185">Reference proteome</keyword>
<keyword evidence="1" id="KW-0732">Signal</keyword>
<accession>A0A8J8SG22</accession>
<evidence type="ECO:0000313" key="3">
    <source>
        <dbReference type="Proteomes" id="UP000683246"/>
    </source>
</evidence>
<dbReference type="PANTHER" id="PTHR43649">
    <property type="entry name" value="ARABINOSE-BINDING PROTEIN-RELATED"/>
    <property type="match status" value="1"/>
</dbReference>
<feature type="signal peptide" evidence="1">
    <location>
        <begin position="1"/>
        <end position="26"/>
    </location>
</feature>
<dbReference type="Gene3D" id="3.40.190.10">
    <property type="entry name" value="Periplasmic binding protein-like II"/>
    <property type="match status" value="2"/>
</dbReference>
<dbReference type="Proteomes" id="UP000683246">
    <property type="component" value="Chromosome"/>
</dbReference>
<dbReference type="Pfam" id="PF01547">
    <property type="entry name" value="SBP_bac_1"/>
    <property type="match status" value="1"/>
</dbReference>
<dbReference type="RefSeq" id="WP_212697784.1">
    <property type="nucleotide sequence ID" value="NZ_CP058649.1"/>
</dbReference>
<protein>
    <submittedName>
        <fullName evidence="2">Extracellular solute-binding protein</fullName>
    </submittedName>
</protein>
<dbReference type="InterPro" id="IPR050490">
    <property type="entry name" value="Bact_solute-bd_prot1"/>
</dbReference>
<dbReference type="AlphaFoldDB" id="A0A8J8SG22"/>
<organism evidence="2 3">
    <name type="scientific">Vallitalea pronyensis</name>
    <dbReference type="NCBI Taxonomy" id="1348613"/>
    <lineage>
        <taxon>Bacteria</taxon>
        <taxon>Bacillati</taxon>
        <taxon>Bacillota</taxon>
        <taxon>Clostridia</taxon>
        <taxon>Lachnospirales</taxon>
        <taxon>Vallitaleaceae</taxon>
        <taxon>Vallitalea</taxon>
    </lineage>
</organism>
<feature type="chain" id="PRO_5035176110" evidence="1">
    <location>
        <begin position="27"/>
        <end position="536"/>
    </location>
</feature>
<sequence>MGFNYRMMIVCLLAFCLTGCCNGVHHQQEQQITHDMDADDTLVTVDWYIHLSNYRRSWNPDTSLIDKIISEKTGVNINMMTAYGSNADENIMKMLASDDTPDIITVDRYYDIFHVVQNSGKFHDYNTLIDTYIPEFRQEIPQSMIDTYTMDNGDWYAFISFFNAPEFMGKDNYMKTNNVCVARQDIMQQLAIKPEDFRTEEGMYEALVKVKESGMTYKGKELIPFISLFNGWGIIEYASIPLEDQEGNLIMIEKSPEYLDRLKFLNKLLREGLMSYDIFTATDEQIQEMVKEGRVFCFNGTLPRAAMAALYKEDPSAKYVPVEPVRNPDGRRPYVQSGMAGWTGTFVSKNTEHPEAIMKLIQYLYSEEGQMLTSFGVEGVTYEIVDGRVQYTQVAIEAKEDGTYDSTYGAEFWPMLEPFFVQKMQELPVTDVDRMFHDIDRYFSQFVYNDLPFVTMIPKEASVYSTRLQKSALFDLTNILLAKSAEEVEQAYDKALERLKQSGYDDVINYQNIIFQKNKQRANIERAWPSYHHDNE</sequence>
<evidence type="ECO:0000313" key="2">
    <source>
        <dbReference type="EMBL" id="QUI22300.1"/>
    </source>
</evidence>
<dbReference type="SUPFAM" id="SSF53850">
    <property type="entry name" value="Periplasmic binding protein-like II"/>
    <property type="match status" value="1"/>
</dbReference>
<proteinExistence type="predicted"/>